<evidence type="ECO:0000256" key="2">
    <source>
        <dbReference type="ARBA" id="ARBA00014363"/>
    </source>
</evidence>
<evidence type="ECO:0000256" key="7">
    <source>
        <dbReference type="ARBA" id="ARBA00049244"/>
    </source>
</evidence>
<keyword evidence="6" id="KW-0239">DNA-directed DNA polymerase</keyword>
<dbReference type="GO" id="GO:0003887">
    <property type="term" value="F:DNA-directed DNA polymerase activity"/>
    <property type="evidence" value="ECO:0007669"/>
    <property type="project" value="UniProtKB-KW"/>
</dbReference>
<evidence type="ECO:0000256" key="8">
    <source>
        <dbReference type="SAM" id="MobiDB-lite"/>
    </source>
</evidence>
<dbReference type="NCBIfam" id="TIGR00678">
    <property type="entry name" value="holB"/>
    <property type="match status" value="1"/>
</dbReference>
<keyword evidence="3" id="KW-0808">Transferase</keyword>
<feature type="domain" description="DNA polymerase III delta subunit C-terminal" evidence="9">
    <location>
        <begin position="232"/>
        <end position="341"/>
    </location>
</feature>
<dbReference type="Pfam" id="PF09115">
    <property type="entry name" value="DNApol3-delta_C"/>
    <property type="match status" value="1"/>
</dbReference>
<dbReference type="InterPro" id="IPR015199">
    <property type="entry name" value="DNA_pol_III_delta_C"/>
</dbReference>
<dbReference type="KEGG" id="tmb:Thimo_2374"/>
<protein>
    <recommendedName>
        <fullName evidence="2">DNA polymerase III subunit delta'</fullName>
        <ecNumber evidence="1">2.7.7.7</ecNumber>
    </recommendedName>
</protein>
<evidence type="ECO:0000259" key="9">
    <source>
        <dbReference type="Pfam" id="PF09115"/>
    </source>
</evidence>
<evidence type="ECO:0000313" key="10">
    <source>
        <dbReference type="EMBL" id="AGA91110.1"/>
    </source>
</evidence>
<name>L0H0F0_9GAMM</name>
<evidence type="ECO:0000256" key="6">
    <source>
        <dbReference type="ARBA" id="ARBA00022932"/>
    </source>
</evidence>
<evidence type="ECO:0000256" key="5">
    <source>
        <dbReference type="ARBA" id="ARBA00022705"/>
    </source>
</evidence>
<dbReference type="InterPro" id="IPR050238">
    <property type="entry name" value="DNA_Rep/Repair_Clamp_Loader"/>
</dbReference>
<dbReference type="Gene3D" id="3.40.50.300">
    <property type="entry name" value="P-loop containing nucleotide triphosphate hydrolases"/>
    <property type="match status" value="1"/>
</dbReference>
<dbReference type="Pfam" id="PF13177">
    <property type="entry name" value="DNA_pol3_delta2"/>
    <property type="match status" value="1"/>
</dbReference>
<dbReference type="InterPro" id="IPR004622">
    <property type="entry name" value="DNA_pol_HolB"/>
</dbReference>
<dbReference type="eggNOG" id="COG0470">
    <property type="taxonomic scope" value="Bacteria"/>
</dbReference>
<dbReference type="GO" id="GO:0003677">
    <property type="term" value="F:DNA binding"/>
    <property type="evidence" value="ECO:0007669"/>
    <property type="project" value="InterPro"/>
</dbReference>
<evidence type="ECO:0000256" key="4">
    <source>
        <dbReference type="ARBA" id="ARBA00022695"/>
    </source>
</evidence>
<dbReference type="Proteomes" id="UP000010816">
    <property type="component" value="Chromosome"/>
</dbReference>
<dbReference type="HOGENOM" id="CLU_006229_4_3_6"/>
<accession>L0H0F0</accession>
<dbReference type="GO" id="GO:0008408">
    <property type="term" value="F:3'-5' exonuclease activity"/>
    <property type="evidence" value="ECO:0007669"/>
    <property type="project" value="InterPro"/>
</dbReference>
<dbReference type="STRING" id="765912.Thimo_2374"/>
<reference evidence="10 11" key="1">
    <citation type="submission" date="2011-09" db="EMBL/GenBank/DDBJ databases">
        <title>Complete sequence of chromosome of Thioflavicoccus mobilis 8321.</title>
        <authorList>
            <consortium name="US DOE Joint Genome Institute"/>
            <person name="Lucas S."/>
            <person name="Han J."/>
            <person name="Lapidus A."/>
            <person name="Cheng J.-F."/>
            <person name="Goodwin L."/>
            <person name="Pitluck S."/>
            <person name="Peters L."/>
            <person name="Ovchinnikova G."/>
            <person name="Lu M."/>
            <person name="Detter J.C."/>
            <person name="Han C."/>
            <person name="Tapia R."/>
            <person name="Land M."/>
            <person name="Hauser L."/>
            <person name="Kyrpides N."/>
            <person name="Ivanova N."/>
            <person name="Pagani I."/>
            <person name="Vogl K."/>
            <person name="Liu Z."/>
            <person name="Imhoff J."/>
            <person name="Thiel V."/>
            <person name="Frigaard N.-U."/>
            <person name="Bryant D."/>
            <person name="Woyke T."/>
        </authorList>
    </citation>
    <scope>NUCLEOTIDE SEQUENCE [LARGE SCALE GENOMIC DNA]</scope>
    <source>
        <strain evidence="10 11">8321</strain>
    </source>
</reference>
<comment type="catalytic activity">
    <reaction evidence="7">
        <text>DNA(n) + a 2'-deoxyribonucleoside 5'-triphosphate = DNA(n+1) + diphosphate</text>
        <dbReference type="Rhea" id="RHEA:22508"/>
        <dbReference type="Rhea" id="RHEA-COMP:17339"/>
        <dbReference type="Rhea" id="RHEA-COMP:17340"/>
        <dbReference type="ChEBI" id="CHEBI:33019"/>
        <dbReference type="ChEBI" id="CHEBI:61560"/>
        <dbReference type="ChEBI" id="CHEBI:173112"/>
        <dbReference type="EC" id="2.7.7.7"/>
    </reaction>
</comment>
<evidence type="ECO:0000256" key="1">
    <source>
        <dbReference type="ARBA" id="ARBA00012417"/>
    </source>
</evidence>
<proteinExistence type="predicted"/>
<dbReference type="AlphaFoldDB" id="L0H0F0"/>
<keyword evidence="11" id="KW-1185">Reference proteome</keyword>
<organism evidence="10 11">
    <name type="scientific">Thioflavicoccus mobilis 8321</name>
    <dbReference type="NCBI Taxonomy" id="765912"/>
    <lineage>
        <taxon>Bacteria</taxon>
        <taxon>Pseudomonadati</taxon>
        <taxon>Pseudomonadota</taxon>
        <taxon>Gammaproteobacteria</taxon>
        <taxon>Chromatiales</taxon>
        <taxon>Chromatiaceae</taxon>
        <taxon>Thioflavicoccus</taxon>
    </lineage>
</organism>
<dbReference type="PANTHER" id="PTHR11669:SF8">
    <property type="entry name" value="DNA POLYMERASE III SUBUNIT DELTA"/>
    <property type="match status" value="1"/>
</dbReference>
<dbReference type="EMBL" id="CP003051">
    <property type="protein sequence ID" value="AGA91110.1"/>
    <property type="molecule type" value="Genomic_DNA"/>
</dbReference>
<gene>
    <name evidence="10" type="ORF">Thimo_2374</name>
</gene>
<dbReference type="Gene3D" id="1.20.272.10">
    <property type="match status" value="1"/>
</dbReference>
<feature type="region of interest" description="Disordered" evidence="8">
    <location>
        <begin position="1"/>
        <end position="20"/>
    </location>
</feature>
<dbReference type="InterPro" id="IPR027417">
    <property type="entry name" value="P-loop_NTPase"/>
</dbReference>
<dbReference type="RefSeq" id="WP_015281243.1">
    <property type="nucleotide sequence ID" value="NC_019940.1"/>
</dbReference>
<sequence length="350" mass="37789">MTEARRATAADPSPGDERCPPPWLQPVWAVLTQARVAGRLPHALLISGPTGIGKRRLATAFVDALLCSAPGSDQGVNGGACGRCADCHLLAVGNHPDRLAAGPDPEAKSNEIRVDAIRELIDREGLTPHRGRRKVVVIDPAHQLNRAAANSLLKTLEEPAPTTLLVLIAEEPNRLPATIRSRCQRLALSPPSESAALEWLAGRVGDRDPRRLLHLAHGAPLRALDYLADGRLERHETLFEGFHGVLAGRRDPVTEARGWIELDPALSCEWLAGWVSDLLRLTADPACDCLIDLERHAVLKGLAQGLEPAPAHRYLQRVFEARGQVDSTINKQLLFESLLIGLAGLRGSGA</sequence>
<dbReference type="GO" id="GO:0006261">
    <property type="term" value="P:DNA-templated DNA replication"/>
    <property type="evidence" value="ECO:0007669"/>
    <property type="project" value="TreeGrafter"/>
</dbReference>
<evidence type="ECO:0000256" key="3">
    <source>
        <dbReference type="ARBA" id="ARBA00022679"/>
    </source>
</evidence>
<dbReference type="PATRIC" id="fig|765912.4.peg.2324"/>
<dbReference type="PANTHER" id="PTHR11669">
    <property type="entry name" value="REPLICATION FACTOR C / DNA POLYMERASE III GAMMA-TAU SUBUNIT"/>
    <property type="match status" value="1"/>
</dbReference>
<evidence type="ECO:0000313" key="11">
    <source>
        <dbReference type="Proteomes" id="UP000010816"/>
    </source>
</evidence>
<keyword evidence="5" id="KW-0235">DNA replication</keyword>
<dbReference type="GO" id="GO:0009360">
    <property type="term" value="C:DNA polymerase III complex"/>
    <property type="evidence" value="ECO:0007669"/>
    <property type="project" value="InterPro"/>
</dbReference>
<dbReference type="OrthoDB" id="9811073at2"/>
<dbReference type="EC" id="2.7.7.7" evidence="1"/>
<dbReference type="SUPFAM" id="SSF52540">
    <property type="entry name" value="P-loop containing nucleoside triphosphate hydrolases"/>
    <property type="match status" value="1"/>
</dbReference>
<keyword evidence="4" id="KW-0548">Nucleotidyltransferase</keyword>